<accession>X8DRF1</accession>
<name>X8DRF1_9MYCO</name>
<organism evidence="2 3">
    <name type="scientific">Mycobacteroides abscessus subsp. bolletii 1513</name>
    <dbReference type="NCBI Taxonomy" id="1299321"/>
    <lineage>
        <taxon>Bacteria</taxon>
        <taxon>Bacillati</taxon>
        <taxon>Actinomycetota</taxon>
        <taxon>Actinomycetes</taxon>
        <taxon>Mycobacteriales</taxon>
        <taxon>Mycobacteriaceae</taxon>
        <taxon>Mycobacteroides</taxon>
        <taxon>Mycobacteroides abscessus</taxon>
    </lineage>
</organism>
<evidence type="ECO:0000313" key="3">
    <source>
        <dbReference type="Proteomes" id="UP000023351"/>
    </source>
</evidence>
<feature type="region of interest" description="Disordered" evidence="1">
    <location>
        <begin position="1"/>
        <end position="21"/>
    </location>
</feature>
<dbReference type="Proteomes" id="UP000023351">
    <property type="component" value="Unassembled WGS sequence"/>
</dbReference>
<dbReference type="AlphaFoldDB" id="X8DRF1"/>
<evidence type="ECO:0000313" key="2">
    <source>
        <dbReference type="EMBL" id="EUA71202.1"/>
    </source>
</evidence>
<sequence length="50" mass="5623">MRWRRCEGTDRSDQRHDGANSFAYGHVDASFPLVDMTLVDMNGGEPVPEV</sequence>
<protein>
    <submittedName>
        <fullName evidence="2">Uncharacterized protein</fullName>
    </submittedName>
</protein>
<gene>
    <name evidence="2" type="ORF">I540_2299</name>
</gene>
<dbReference type="EMBL" id="JAOJ01000002">
    <property type="protein sequence ID" value="EUA71202.1"/>
    <property type="molecule type" value="Genomic_DNA"/>
</dbReference>
<reference evidence="2 3" key="1">
    <citation type="submission" date="2013-12" db="EMBL/GenBank/DDBJ databases">
        <authorList>
            <person name="Zelazny A."/>
            <person name="Olivier K."/>
            <person name="Holland S."/>
            <person name="Lenaerts A."/>
            <person name="Ordway D."/>
            <person name="DeGroote M.A."/>
            <person name="Parker T."/>
            <person name="Sizemore C."/>
            <person name="Tallon L.J."/>
            <person name="Sadzewicz L.K."/>
            <person name="Sengamalay N."/>
            <person name="Fraser C.M."/>
            <person name="Hine E."/>
            <person name="Shefchek K.A."/>
            <person name="Das S.P."/>
            <person name="Tettelin H."/>
        </authorList>
    </citation>
    <scope>NUCLEOTIDE SEQUENCE [LARGE SCALE GENOMIC DNA]</scope>
    <source>
        <strain evidence="2 3">1513</strain>
    </source>
</reference>
<comment type="caution">
    <text evidence="2">The sequence shown here is derived from an EMBL/GenBank/DDBJ whole genome shotgun (WGS) entry which is preliminary data.</text>
</comment>
<feature type="compositionally biased region" description="Basic and acidic residues" evidence="1">
    <location>
        <begin position="1"/>
        <end position="18"/>
    </location>
</feature>
<evidence type="ECO:0000256" key="1">
    <source>
        <dbReference type="SAM" id="MobiDB-lite"/>
    </source>
</evidence>
<proteinExistence type="predicted"/>